<sequence length="718" mass="78883">MDAPTRQKVDTEVHLQKDLESRVPMRDRIAEALRGIPVETRWADQVGAEERGRGGPPMARDRASDWGPRRDEEGAIRHREVLGGRTAEDVGGAHRWGVREAETAWASGDVTGRNADLTGRVWRDMGPTRWNGQKRRDTPGKKVLGGDFGGNWRHESGGGNQGAWRSDRDSGINRGSDWGSSHWKDERDDRWGNPPQNRPPGSRPEEQPARVPPLPGAGPASSSGPSAGTRPPNPTPRSGCVYCNDENHIKRECPHLTEALRLGVVKLNENKWVVWADDGEPVLFYPSMKVNVDKRIALQEEKLKRRPETSGTAGTSGVQMAEPAPTQGISIREPQVSSIKFVETFLEEVEADQCLRVRTQARASSSEEKGPALEKSGTDGDQPMTDAKIEEKKEAEGKGEGEPTSPRKRGPKKVEMKCTLDEIDTVVSLRRTLMQPMQCTLLKYLVASKNARDELLSITKKVRISMGQGSTASGNVVAKEGAQSETTQSSSITMETLSANCFSKEEITRFYVLGSGQLKVAVNGRDMRAFVDNGYESNVCRSSIARELGLEIDKEIAMSMVVADNKLQSAEGVCHKPVIEVAGVEAIVPIFSVKECSSELILGRTWLSAVHATTVDLPDGSQTLSIQPPDGVRVVLRTVDAQDERNRTNIPKKGGGRSRMCQVRLDETPFSGKMFLEDKIEVEEIGDRIVINGVGYGKESEEEEFEGCVKLSFWGESL</sequence>
<evidence type="ECO:0000313" key="3">
    <source>
        <dbReference type="Proteomes" id="UP000265515"/>
    </source>
</evidence>
<dbReference type="Pfam" id="PF13650">
    <property type="entry name" value="Asp_protease_2"/>
    <property type="match status" value="1"/>
</dbReference>
<dbReference type="InterPro" id="IPR021109">
    <property type="entry name" value="Peptidase_aspartic_dom_sf"/>
</dbReference>
<feature type="region of interest" description="Disordered" evidence="1">
    <location>
        <begin position="359"/>
        <end position="413"/>
    </location>
</feature>
<dbReference type="AlphaFoldDB" id="A0A388LA43"/>
<dbReference type="CDD" id="cd00303">
    <property type="entry name" value="retropepsin_like"/>
    <property type="match status" value="1"/>
</dbReference>
<comment type="caution">
    <text evidence="2">The sequence shown here is derived from an EMBL/GenBank/DDBJ whole genome shotgun (WGS) entry which is preliminary data.</text>
</comment>
<evidence type="ECO:0000313" key="2">
    <source>
        <dbReference type="EMBL" id="GBG79158.1"/>
    </source>
</evidence>
<evidence type="ECO:0008006" key="4">
    <source>
        <dbReference type="Google" id="ProtNLM"/>
    </source>
</evidence>
<organism evidence="2 3">
    <name type="scientific">Chara braunii</name>
    <name type="common">Braun's stonewort</name>
    <dbReference type="NCBI Taxonomy" id="69332"/>
    <lineage>
        <taxon>Eukaryota</taxon>
        <taxon>Viridiplantae</taxon>
        <taxon>Streptophyta</taxon>
        <taxon>Charophyceae</taxon>
        <taxon>Charales</taxon>
        <taxon>Characeae</taxon>
        <taxon>Chara</taxon>
    </lineage>
</organism>
<accession>A0A388LA43</accession>
<reference evidence="2 3" key="1">
    <citation type="journal article" date="2018" name="Cell">
        <title>The Chara Genome: Secondary Complexity and Implications for Plant Terrestrialization.</title>
        <authorList>
            <person name="Nishiyama T."/>
            <person name="Sakayama H."/>
            <person name="Vries J.D."/>
            <person name="Buschmann H."/>
            <person name="Saint-Marcoux D."/>
            <person name="Ullrich K.K."/>
            <person name="Haas F.B."/>
            <person name="Vanderstraeten L."/>
            <person name="Becker D."/>
            <person name="Lang D."/>
            <person name="Vosolsobe S."/>
            <person name="Rombauts S."/>
            <person name="Wilhelmsson P.K.I."/>
            <person name="Janitza P."/>
            <person name="Kern R."/>
            <person name="Heyl A."/>
            <person name="Rumpler F."/>
            <person name="Villalobos L.I.A.C."/>
            <person name="Clay J.M."/>
            <person name="Skokan R."/>
            <person name="Toyoda A."/>
            <person name="Suzuki Y."/>
            <person name="Kagoshima H."/>
            <person name="Schijlen E."/>
            <person name="Tajeshwar N."/>
            <person name="Catarino B."/>
            <person name="Hetherington A.J."/>
            <person name="Saltykova A."/>
            <person name="Bonnot C."/>
            <person name="Breuninger H."/>
            <person name="Symeonidi A."/>
            <person name="Radhakrishnan G.V."/>
            <person name="Van Nieuwerburgh F."/>
            <person name="Deforce D."/>
            <person name="Chang C."/>
            <person name="Karol K.G."/>
            <person name="Hedrich R."/>
            <person name="Ulvskov P."/>
            <person name="Glockner G."/>
            <person name="Delwiche C.F."/>
            <person name="Petrasek J."/>
            <person name="Van de Peer Y."/>
            <person name="Friml J."/>
            <person name="Beilby M."/>
            <person name="Dolan L."/>
            <person name="Kohara Y."/>
            <person name="Sugano S."/>
            <person name="Fujiyama A."/>
            <person name="Delaux P.-M."/>
            <person name="Quint M."/>
            <person name="TheiBen G."/>
            <person name="Hagemann M."/>
            <person name="Harholt J."/>
            <person name="Dunand C."/>
            <person name="Zachgo S."/>
            <person name="Langdale J."/>
            <person name="Maumus F."/>
            <person name="Straeten D.V.D."/>
            <person name="Gould S.B."/>
            <person name="Rensing S.A."/>
        </authorList>
    </citation>
    <scope>NUCLEOTIDE SEQUENCE [LARGE SCALE GENOMIC DNA]</scope>
    <source>
        <strain evidence="2 3">S276</strain>
    </source>
</reference>
<dbReference type="Gramene" id="GBG79158">
    <property type="protein sequence ID" value="GBG79158"/>
    <property type="gene ID" value="CBR_g28874"/>
</dbReference>
<feature type="compositionally biased region" description="Low complexity" evidence="1">
    <location>
        <begin position="217"/>
        <end position="230"/>
    </location>
</feature>
<dbReference type="SUPFAM" id="SSF57756">
    <property type="entry name" value="Retrovirus zinc finger-like domains"/>
    <property type="match status" value="1"/>
</dbReference>
<keyword evidence="3" id="KW-1185">Reference proteome</keyword>
<dbReference type="OrthoDB" id="5535068at2759"/>
<feature type="compositionally biased region" description="Basic and acidic residues" evidence="1">
    <location>
        <begin position="48"/>
        <end position="77"/>
    </location>
</feature>
<dbReference type="Proteomes" id="UP000265515">
    <property type="component" value="Unassembled WGS sequence"/>
</dbReference>
<dbReference type="InterPro" id="IPR036875">
    <property type="entry name" value="Znf_CCHC_sf"/>
</dbReference>
<protein>
    <recommendedName>
        <fullName evidence="4">CCHC-type domain-containing protein</fullName>
    </recommendedName>
</protein>
<feature type="compositionally biased region" description="Basic and acidic residues" evidence="1">
    <location>
        <begin position="387"/>
        <end position="401"/>
    </location>
</feature>
<feature type="region of interest" description="Disordered" evidence="1">
    <location>
        <begin position="123"/>
        <end position="235"/>
    </location>
</feature>
<dbReference type="EMBL" id="BFEA01000313">
    <property type="protein sequence ID" value="GBG79158.1"/>
    <property type="molecule type" value="Genomic_DNA"/>
</dbReference>
<feature type="compositionally biased region" description="Basic and acidic residues" evidence="1">
    <location>
        <begin position="182"/>
        <end position="191"/>
    </location>
</feature>
<gene>
    <name evidence="2" type="ORF">CBR_g28874</name>
</gene>
<feature type="region of interest" description="Disordered" evidence="1">
    <location>
        <begin position="304"/>
        <end position="332"/>
    </location>
</feature>
<name>A0A388LA43_CHABU</name>
<dbReference type="GO" id="GO:0003676">
    <property type="term" value="F:nucleic acid binding"/>
    <property type="evidence" value="ECO:0007669"/>
    <property type="project" value="InterPro"/>
</dbReference>
<dbReference type="Gene3D" id="2.40.70.10">
    <property type="entry name" value="Acid Proteases"/>
    <property type="match status" value="1"/>
</dbReference>
<proteinExistence type="predicted"/>
<feature type="compositionally biased region" description="Polar residues" evidence="1">
    <location>
        <begin position="309"/>
        <end position="318"/>
    </location>
</feature>
<feature type="compositionally biased region" description="Basic and acidic residues" evidence="1">
    <location>
        <begin position="365"/>
        <end position="378"/>
    </location>
</feature>
<dbReference type="GO" id="GO:0008270">
    <property type="term" value="F:zinc ion binding"/>
    <property type="evidence" value="ECO:0007669"/>
    <property type="project" value="InterPro"/>
</dbReference>
<feature type="region of interest" description="Disordered" evidence="1">
    <location>
        <begin position="44"/>
        <end position="77"/>
    </location>
</feature>
<evidence type="ECO:0000256" key="1">
    <source>
        <dbReference type="SAM" id="MobiDB-lite"/>
    </source>
</evidence>